<dbReference type="RefSeq" id="WP_183453165.1">
    <property type="nucleotide sequence ID" value="NZ_JACHWB010000006.1"/>
</dbReference>
<sequence length="131" mass="13634">MDRRRNVRSWCRQATALVAALSLILHVGLMALATQPPSLPAFGGADFARHVHYSGDANGSHHDRPGTTAGHAKPCCILSHVNGMPAPPAASLPIPPYAIPSVPDFEDRSPSGAARSLTSYPVGARAPPALA</sequence>
<comment type="caution">
    <text evidence="2">The sequence shown here is derived from an EMBL/GenBank/DDBJ whole genome shotgun (WGS) entry which is preliminary data.</text>
</comment>
<name>A0A7W4VPB6_9HYPH</name>
<organism evidence="2 3">
    <name type="scientific">Microvirga lupini</name>
    <dbReference type="NCBI Taxonomy" id="420324"/>
    <lineage>
        <taxon>Bacteria</taxon>
        <taxon>Pseudomonadati</taxon>
        <taxon>Pseudomonadota</taxon>
        <taxon>Alphaproteobacteria</taxon>
        <taxon>Hyphomicrobiales</taxon>
        <taxon>Methylobacteriaceae</taxon>
        <taxon>Microvirga</taxon>
    </lineage>
</organism>
<evidence type="ECO:0000313" key="3">
    <source>
        <dbReference type="Proteomes" id="UP000532010"/>
    </source>
</evidence>
<dbReference type="Proteomes" id="UP000532010">
    <property type="component" value="Unassembled WGS sequence"/>
</dbReference>
<evidence type="ECO:0000256" key="1">
    <source>
        <dbReference type="SAM" id="MobiDB-lite"/>
    </source>
</evidence>
<evidence type="ECO:0008006" key="4">
    <source>
        <dbReference type="Google" id="ProtNLM"/>
    </source>
</evidence>
<protein>
    <recommendedName>
        <fullName evidence="4">DUF2946 domain-containing protein</fullName>
    </recommendedName>
</protein>
<proteinExistence type="predicted"/>
<accession>A0A7W4VPB6</accession>
<feature type="region of interest" description="Disordered" evidence="1">
    <location>
        <begin position="103"/>
        <end position="131"/>
    </location>
</feature>
<dbReference type="AlphaFoldDB" id="A0A7W4VPB6"/>
<dbReference type="EMBL" id="JACHWB010000006">
    <property type="protein sequence ID" value="MBB3020832.1"/>
    <property type="molecule type" value="Genomic_DNA"/>
</dbReference>
<evidence type="ECO:0000313" key="2">
    <source>
        <dbReference type="EMBL" id="MBB3020832.1"/>
    </source>
</evidence>
<gene>
    <name evidence="2" type="ORF">FHR70_003920</name>
</gene>
<keyword evidence="3" id="KW-1185">Reference proteome</keyword>
<reference evidence="2 3" key="1">
    <citation type="submission" date="2020-08" db="EMBL/GenBank/DDBJ databases">
        <title>The Agave Microbiome: Exploring the role of microbial communities in plant adaptations to desert environments.</title>
        <authorList>
            <person name="Partida-Martinez L.P."/>
        </authorList>
    </citation>
    <scope>NUCLEOTIDE SEQUENCE [LARGE SCALE GENOMIC DNA]</scope>
    <source>
        <strain evidence="2 3">AT3.9</strain>
    </source>
</reference>